<dbReference type="WBParaSite" id="RSKR_0000880300.1">
    <property type="protein sequence ID" value="RSKR_0000880300.1"/>
    <property type="gene ID" value="RSKR_0000880300"/>
</dbReference>
<accession>A0AC35U903</accession>
<sequence length="557" mass="63115">MDSLLHFRKKSKVSKVEVPSASSGKSKESTTSLNEPSISAAKEPLKGRGKRNDASADGKKPYSKEKIIKSSRKKNKPTKRIPESAHYSESDVLKAIHVGDLATIVRAYTLRCLPVNFSDENKNNLFHHAAVLASEDVVKALLIFIPDSEKLVRAANGNNDTPVDLAEDKSIRKLFRQFLEYKRPGDEMEVELEGNCYQDLNTIILNKKKDKITGNSKVMVSLDGGGIRGLCSVQIMLALEKKMKTKPFWQHVDWTGGTSTGGIITLLLSLENDLEECRIAYLTLKDKVFIGKKPYETAKLEFFLKQYMTDRKMSSISRPKIALCTVKMKDKNMRLKLIRNYHLDSSSSTVNDGDLFDYDDGHNWDIWKAARCTSAAPYYFQPFGNYLDGALISNNPSLDLITEYFRYSQIKALELEQKNTASDEVAVFISIGTGAKMTQDEELCPEIMDNLKTKEAKGLVRYTELKNIVSTYLRQLMVSDGLPVERTNIWCHSIGTPFFRFTPNLSKDVSISENSDSVVINMMWETEMYIRHIIPHQLTELAIYLDYVFENKKIQSN</sequence>
<dbReference type="Proteomes" id="UP000095286">
    <property type="component" value="Unplaced"/>
</dbReference>
<reference evidence="2" key="1">
    <citation type="submission" date="2016-11" db="UniProtKB">
        <authorList>
            <consortium name="WormBaseParasite"/>
        </authorList>
    </citation>
    <scope>IDENTIFICATION</scope>
    <source>
        <strain evidence="2">KR3021</strain>
    </source>
</reference>
<protein>
    <submittedName>
        <fullName evidence="2">PNPLA domain-containing protein</fullName>
    </submittedName>
</protein>
<name>A0AC35U903_9BILA</name>
<organism evidence="1 2">
    <name type="scientific">Rhabditophanes sp. KR3021</name>
    <dbReference type="NCBI Taxonomy" id="114890"/>
    <lineage>
        <taxon>Eukaryota</taxon>
        <taxon>Metazoa</taxon>
        <taxon>Ecdysozoa</taxon>
        <taxon>Nematoda</taxon>
        <taxon>Chromadorea</taxon>
        <taxon>Rhabditida</taxon>
        <taxon>Tylenchina</taxon>
        <taxon>Panagrolaimomorpha</taxon>
        <taxon>Strongyloidoidea</taxon>
        <taxon>Alloionematidae</taxon>
        <taxon>Rhabditophanes</taxon>
    </lineage>
</organism>
<proteinExistence type="predicted"/>
<evidence type="ECO:0000313" key="1">
    <source>
        <dbReference type="Proteomes" id="UP000095286"/>
    </source>
</evidence>
<evidence type="ECO:0000313" key="2">
    <source>
        <dbReference type="WBParaSite" id="RSKR_0000880300.1"/>
    </source>
</evidence>